<feature type="non-terminal residue" evidence="2">
    <location>
        <position position="1728"/>
    </location>
</feature>
<sequence length="1728" mass="193168">FTNRAMASDVLTDFLVPFLVHSDTLGSIGSLAFPRRANLLVQVTERHFHEDEIALKIQRKVPEGWGIEQFFHDHMDMPKDVWLPETEWLIWDAQVSLPPLHQTCWILGVFDQDFFRGNLEHAFVADDKTSVIPLHEHVGSHTSIRLLELYAGVFGGWKSALSLMRHFGITTQVVAIEANLEASVAYALSHHATWVGPQTPVEPNLFVSSKDDWILQKDVHDPAIKSAIGQWAPNMITISAPCPPWSSAAYSAGISDRQGNCIAVQHALVPIVAAINRLLNMQLTTQEVFQHFHEIKLKPSDCHVVKFAHGYMLCHKNTLFTTTFQTNADLWERHIKGEIAMKFWSPLKGMLATFPKFAHQEDFMGPTSPISVASSQETWVDTLPFQPVLQACIKFDTHVETIWCAADHQSSTLEAIWDHAMSPTFHTEGSSFAFTMQPSSVGKVTREEDAIVVLMDGELTLMKSDSRKSMLGQQHISSLATMLFDQFGPVATGQTPDDDLLIMPQELMTGPLQYPIVLVAATFAQVKVTWHWSPHNNVLSAYFEGPDLQVETLANEWKTAIDATSLATLGVCPPRQFRLALAVRMTRKLMSRGQRLQPDFAIRQLEVSQHRQQILIHAVLALRGGGQGSKTQQKAIQQSALASALLEQGHDLAWTTRAVDSVVEKTSLQKLQTITSLPMGNQRVQAIYQLCKDNGVKIQDVPKPATGKQFPSAPWNQNKRRKEQGNAIDPTEFQILSGFFMNEDGTNVQQLASILPQATGICLQTPAQAEAWISEAQTISCDELGLLVLGTLPVTTTLQTKPVTFPCLNAAKQKVLLHGQLVQLGNKRITCKKDDLHSITEQPCQLVALTMYKSDFNDTDWAMITGNPIAHAKKVFTAEGVDQAIHAYWGKSLRCNRLPASPAQATSVQLHCTVEEPRLPKLLSRSGFNKVFATPKTQGGQIATQYKVIWYPGDVTKLTTASTKTIGCLGLVKGKQDKGYGLRFMDDKFEEAWQVLHPGVPTPTLQPGDKLFKIQGLPFGCTHQMMMDWSDHLKWKLTPVRALGPQTWLARSPDHPPEGIVLFNSQPLLIRYLPPKEQRPNQVLLGPRTKPAPPETKAPWGPMNDPWANYTPNSVPASASQTLRSVDGPTEKRLASQDDRINALADSLKKLEVEQQAHAQHVSKQFEDIAMREQDSLTKIQATMHSLQTTMEHNLQQTMSQHTCKIDAQFGELKQLFMQRSKRRSPEADSEALPTFALVTAGSRPQGENRWHPIHAGQSIRRDFNGNPEQWEQGLSGVTQGLLQSSGIVTKVSQKQILQHPNAIAAELQNFWNKYWNLTEQQLIMSPDLVPAAAIDDLADVLLSYHNGFPAWLMIARTTPVPKQTGADGPGRGPLDAAYGQQFLIERVHSKGDVLSGVSLDLEKCFNTSFRSVYLIFRALKTARRFLHRAPAGVRDDFLTLVARHTGRFQDCKGPAGTLKYYLTRLGWQMSRHAMIQVSHFIQINLLTASPAVLLDWTVKEWQSTLLQLHSDRQGWKCLPPISRRDTIQVIAQFQPHQQKQILNEIAGAFQTHCQQSVWNSEVTEECNLCGQIDTRYHRVFTCAATQQVRDEFASTMTALLDIGFAIVIDLAATDAQRLEQVSRAMTGHKVHTLAPLATDEQHEAEDATRQRQDVRAICSNYSLTQVWKMPPAGHLMIQASAWGPTLAKDMLTWMRSFQWPVRPSQHELQSAGVTWYELVISFMLFTG</sequence>
<dbReference type="EMBL" id="CAMXCT020001446">
    <property type="protein sequence ID" value="CAL1143568.1"/>
    <property type="molecule type" value="Genomic_DNA"/>
</dbReference>
<dbReference type="Proteomes" id="UP001152797">
    <property type="component" value="Unassembled WGS sequence"/>
</dbReference>
<evidence type="ECO:0000313" key="3">
    <source>
        <dbReference type="EMBL" id="CAL1143568.1"/>
    </source>
</evidence>
<comment type="caution">
    <text evidence="2">The sequence shown here is derived from an EMBL/GenBank/DDBJ whole genome shotgun (WGS) entry which is preliminary data.</text>
</comment>
<dbReference type="Gene3D" id="3.40.50.150">
    <property type="entry name" value="Vaccinia Virus protein VP39"/>
    <property type="match status" value="1"/>
</dbReference>
<dbReference type="EMBL" id="CAMXCT010001446">
    <property type="protein sequence ID" value="CAI3990193.1"/>
    <property type="molecule type" value="Genomic_DNA"/>
</dbReference>
<reference evidence="2" key="1">
    <citation type="submission" date="2022-10" db="EMBL/GenBank/DDBJ databases">
        <authorList>
            <person name="Chen Y."/>
            <person name="Dougan E. K."/>
            <person name="Chan C."/>
            <person name="Rhodes N."/>
            <person name="Thang M."/>
        </authorList>
    </citation>
    <scope>NUCLEOTIDE SEQUENCE</scope>
</reference>
<feature type="non-terminal residue" evidence="2">
    <location>
        <position position="1"/>
    </location>
</feature>
<dbReference type="EMBL" id="CAMXCT030001446">
    <property type="protein sequence ID" value="CAL4777505.1"/>
    <property type="molecule type" value="Genomic_DNA"/>
</dbReference>
<protein>
    <submittedName>
        <fullName evidence="4">Sodium/hydrogen exchanger 8</fullName>
    </submittedName>
</protein>
<evidence type="ECO:0000256" key="1">
    <source>
        <dbReference type="SAM" id="MobiDB-lite"/>
    </source>
</evidence>
<dbReference type="InterPro" id="IPR029063">
    <property type="entry name" value="SAM-dependent_MTases_sf"/>
</dbReference>
<dbReference type="OrthoDB" id="423054at2759"/>
<gene>
    <name evidence="2" type="ORF">C1SCF055_LOCUS17204</name>
</gene>
<accession>A0A9P1CFP2</accession>
<evidence type="ECO:0000313" key="2">
    <source>
        <dbReference type="EMBL" id="CAI3990193.1"/>
    </source>
</evidence>
<keyword evidence="5" id="KW-1185">Reference proteome</keyword>
<reference evidence="3" key="2">
    <citation type="submission" date="2024-04" db="EMBL/GenBank/DDBJ databases">
        <authorList>
            <person name="Chen Y."/>
            <person name="Shah S."/>
            <person name="Dougan E. K."/>
            <person name="Thang M."/>
            <person name="Chan C."/>
        </authorList>
    </citation>
    <scope>NUCLEOTIDE SEQUENCE [LARGE SCALE GENOMIC DNA]</scope>
</reference>
<proteinExistence type="predicted"/>
<feature type="region of interest" description="Disordered" evidence="1">
    <location>
        <begin position="1080"/>
        <end position="1101"/>
    </location>
</feature>
<evidence type="ECO:0000313" key="5">
    <source>
        <dbReference type="Proteomes" id="UP001152797"/>
    </source>
</evidence>
<evidence type="ECO:0000313" key="4">
    <source>
        <dbReference type="EMBL" id="CAL4777505.1"/>
    </source>
</evidence>
<organism evidence="2">
    <name type="scientific">Cladocopium goreaui</name>
    <dbReference type="NCBI Taxonomy" id="2562237"/>
    <lineage>
        <taxon>Eukaryota</taxon>
        <taxon>Sar</taxon>
        <taxon>Alveolata</taxon>
        <taxon>Dinophyceae</taxon>
        <taxon>Suessiales</taxon>
        <taxon>Symbiodiniaceae</taxon>
        <taxon>Cladocopium</taxon>
    </lineage>
</organism>
<name>A0A9P1CFP2_9DINO</name>